<dbReference type="AlphaFoldDB" id="A0A0P9PMB7"/>
<keyword evidence="1" id="KW-0472">Membrane</keyword>
<keyword evidence="1" id="KW-1133">Transmembrane helix</keyword>
<organism evidence="2 3">
    <name type="scientific">Pseudomonas amygdali pv. dendropanacis</name>
    <dbReference type="NCBI Taxonomy" id="235272"/>
    <lineage>
        <taxon>Bacteria</taxon>
        <taxon>Pseudomonadati</taxon>
        <taxon>Pseudomonadota</taxon>
        <taxon>Gammaproteobacteria</taxon>
        <taxon>Pseudomonadales</taxon>
        <taxon>Pseudomonadaceae</taxon>
        <taxon>Pseudomonas</taxon>
        <taxon>Pseudomonas amygdali</taxon>
    </lineage>
</organism>
<comment type="caution">
    <text evidence="2">The sequence shown here is derived from an EMBL/GenBank/DDBJ whole genome shotgun (WGS) entry which is preliminary data.</text>
</comment>
<proteinExistence type="predicted"/>
<sequence>MMNAPMQGEAKAKLRTRIALWIKTGFQSLISLRIERRKPKIAPIPGYSILDQVPGKPVRKRRLFAGAVGATLVAFIGVFAASCVSIYSGDIVKQGGKVITAVFGEFPLPEFWQLELTGVLLLLAIAVVFFREKALGNAVAAQAQDLKDELSTLPPQSFLDVYGTAIKEVGEVRRDTKIRFRNNHLTQAELAKSIRSVLKVVLGLAKLWDGEAPARESMVYRANIMIVIHPDAMEGLKDPDGPFAPLIMSSPFFLYRDNLASRIDYATGLLLIENSDFTASSNANESEPDDRVKPLCLPFSTKAAECQPNLFGAPEGLVNKSAAYVGNTTKEMKKWLEGISSADPRFHEEYARGIRSYYESRREAQSILSMPIEFEGDIIAMLNIYRNKDDIFKGKERARQFVSLMRPICYQLSKMLELAAELE</sequence>
<evidence type="ECO:0000256" key="1">
    <source>
        <dbReference type="SAM" id="Phobius"/>
    </source>
</evidence>
<name>A0A0P9PMB7_PSEA0</name>
<feature type="transmembrane region" description="Helical" evidence="1">
    <location>
        <begin position="111"/>
        <end position="130"/>
    </location>
</feature>
<dbReference type="EMBL" id="LJQG01000153">
    <property type="protein sequence ID" value="KPX19194.1"/>
    <property type="molecule type" value="Genomic_DNA"/>
</dbReference>
<evidence type="ECO:0000313" key="3">
    <source>
        <dbReference type="Proteomes" id="UP000050346"/>
    </source>
</evidence>
<keyword evidence="1" id="KW-0812">Transmembrane</keyword>
<protein>
    <submittedName>
        <fullName evidence="2">Uncharacterized protein</fullName>
    </submittedName>
</protein>
<reference evidence="2 3" key="1">
    <citation type="submission" date="2015-09" db="EMBL/GenBank/DDBJ databases">
        <title>Genome announcement of multiple Pseudomonas syringae strains.</title>
        <authorList>
            <person name="Thakur S."/>
            <person name="Wang P.W."/>
            <person name="Gong Y."/>
            <person name="Weir B.S."/>
            <person name="Guttman D.S."/>
        </authorList>
    </citation>
    <scope>NUCLEOTIDE SEQUENCE [LARGE SCALE GENOMIC DNA]</scope>
    <source>
        <strain evidence="2 3">ICMP9150</strain>
    </source>
</reference>
<evidence type="ECO:0000313" key="2">
    <source>
        <dbReference type="EMBL" id="KPX19194.1"/>
    </source>
</evidence>
<dbReference type="PATRIC" id="fig|235272.12.peg.1624"/>
<gene>
    <name evidence="2" type="ORF">ALO71_01196</name>
</gene>
<feature type="transmembrane region" description="Helical" evidence="1">
    <location>
        <begin position="63"/>
        <end position="87"/>
    </location>
</feature>
<accession>A0A0P9PMB7</accession>
<dbReference type="Proteomes" id="UP000050346">
    <property type="component" value="Unassembled WGS sequence"/>
</dbReference>